<feature type="transmembrane region" description="Helical" evidence="1">
    <location>
        <begin position="84"/>
        <end position="102"/>
    </location>
</feature>
<proteinExistence type="predicted"/>
<evidence type="ECO:0000313" key="4">
    <source>
        <dbReference type="EMBL" id="QHG09037.1"/>
    </source>
</evidence>
<feature type="transmembrane region" description="Helical" evidence="1">
    <location>
        <begin position="50"/>
        <end position="72"/>
    </location>
</feature>
<evidence type="ECO:0000313" key="5">
    <source>
        <dbReference type="EMBL" id="STY97828.1"/>
    </source>
</evidence>
<evidence type="ECO:0000313" key="9">
    <source>
        <dbReference type="Proteomes" id="UP000464046"/>
    </source>
</evidence>
<protein>
    <submittedName>
        <fullName evidence="3">Uncharacterized protein</fullName>
    </submittedName>
</protein>
<dbReference type="Proteomes" id="UP000234914">
    <property type="component" value="Unassembled WGS sequence"/>
</dbReference>
<dbReference type="OrthoDB" id="6658280at2"/>
<reference evidence="6" key="3">
    <citation type="journal article" date="2018" name="Genome Announc.">
        <title>Complete Genome Sequences of Three Moraxella osloensis Strains Isolated from Human Skin.</title>
        <authorList>
            <person name="Lim J.Y."/>
            <person name="Hwang I."/>
            <person name="Ganzorig M."/>
            <person name="Huang S.L."/>
            <person name="Cho G.S."/>
            <person name="Franz C.M.A.P."/>
            <person name="Lee K."/>
        </authorList>
    </citation>
    <scope>NUCLEOTIDE SEQUENCE [LARGE SCALE GENOMIC DNA]</scope>
    <source>
        <strain evidence="6">YHS</strain>
    </source>
</reference>
<evidence type="ECO:0000256" key="1">
    <source>
        <dbReference type="SAM" id="Phobius"/>
    </source>
</evidence>
<feature type="transmembrane region" description="Helical" evidence="1">
    <location>
        <begin position="21"/>
        <end position="38"/>
    </location>
</feature>
<dbReference type="Proteomes" id="UP000255230">
    <property type="component" value="Unassembled WGS sequence"/>
</dbReference>
<dbReference type="EMBL" id="CP047226">
    <property type="protein sequence ID" value="QHG09037.1"/>
    <property type="molecule type" value="Genomic_DNA"/>
</dbReference>
<reference evidence="4" key="6">
    <citation type="journal article" date="2020" name="Microbiol. Resour. Announc.">
        <title>Complete Genome Sequence of Moraxella osloensis Strain YV1, Isolated from an Australian Wastewater Treatment Plant.</title>
        <authorList>
            <person name="Batinovic S."/>
            <person name="Rice D.T.F."/>
            <person name="Seviour R.J."/>
            <person name="Petrovski S."/>
        </authorList>
    </citation>
    <scope>NUCLEOTIDE SEQUENCE</scope>
    <source>
        <strain evidence="4">YV1</strain>
    </source>
</reference>
<keyword evidence="1" id="KW-1133">Transmembrane helix</keyword>
<keyword evidence="1" id="KW-0812">Transmembrane</keyword>
<evidence type="ECO:0000313" key="2">
    <source>
        <dbReference type="EMBL" id="ATQ82964.1"/>
    </source>
</evidence>
<dbReference type="EMBL" id="PKJS01000015">
    <property type="protein sequence ID" value="PKZ67999.1"/>
    <property type="molecule type" value="Genomic_DNA"/>
</dbReference>
<reference evidence="3 7" key="2">
    <citation type="submission" date="2017-12" db="EMBL/GenBank/DDBJ databases">
        <title>Phylogenetic diversity of female urinary microbiome.</title>
        <authorList>
            <person name="Thomas-White K."/>
            <person name="Wolfe A.J."/>
        </authorList>
    </citation>
    <scope>NUCLEOTIDE SEQUENCE [LARGE SCALE GENOMIC DNA]</scope>
    <source>
        <strain evidence="3 7">UMB0416</strain>
    </source>
</reference>
<evidence type="ECO:0000313" key="6">
    <source>
        <dbReference type="Proteomes" id="UP000229521"/>
    </source>
</evidence>
<evidence type="ECO:0000313" key="8">
    <source>
        <dbReference type="Proteomes" id="UP000255230"/>
    </source>
</evidence>
<dbReference type="EMBL" id="UGPY01000001">
    <property type="protein sequence ID" value="STY97828.1"/>
    <property type="molecule type" value="Genomic_DNA"/>
</dbReference>
<keyword evidence="8" id="KW-1185">Reference proteome</keyword>
<reference evidence="2" key="1">
    <citation type="submission" date="2017-11" db="EMBL/GenBank/DDBJ databases">
        <title>Complete Genome Sequence from Moraxella oslensis YHS isolated from human skin.</title>
        <authorList>
            <person name="Lee K."/>
            <person name="Lim J.Y."/>
            <person name="Hwang I."/>
        </authorList>
    </citation>
    <scope>NUCLEOTIDE SEQUENCE</scope>
    <source>
        <strain evidence="2">YHS</strain>
    </source>
</reference>
<dbReference type="KEGG" id="mos:AXE82_10080"/>
<keyword evidence="1" id="KW-0472">Membrane</keyword>
<name>A0A0X8K842_FAUOS</name>
<reference evidence="5 8" key="4">
    <citation type="submission" date="2018-06" db="EMBL/GenBank/DDBJ databases">
        <authorList>
            <consortium name="Pathogen Informatics"/>
            <person name="Doyle S."/>
        </authorList>
    </citation>
    <scope>NUCLEOTIDE SEQUENCE [LARGE SCALE GENOMIC DNA]</scope>
    <source>
        <strain evidence="5 8">NCTC10465</strain>
    </source>
</reference>
<dbReference type="RefSeq" id="WP_007115494.1">
    <property type="nucleotide sequence ID" value="NZ_CBCRZU010000002.1"/>
</dbReference>
<sequence>MALPHYTKQELSIYPSNLPKGLINTLIVACLLLGLAALRSSKGMQGWLNVIENWVFMLLWIPLAVTLCALPFKLRDDSFELKLAYYLGMFVAFLFEINKLRYWHTM</sequence>
<evidence type="ECO:0000313" key="3">
    <source>
        <dbReference type="EMBL" id="PKZ67999.1"/>
    </source>
</evidence>
<dbReference type="AlphaFoldDB" id="A0A0X8K842"/>
<dbReference type="EMBL" id="CP024176">
    <property type="protein sequence ID" value="ATQ82964.1"/>
    <property type="molecule type" value="Genomic_DNA"/>
</dbReference>
<gene>
    <name evidence="3" type="ORF">CYJ96_10550</name>
    <name evidence="4" type="ORF">GSF12_03480</name>
    <name evidence="5" type="ORF">NCTC10465_01619</name>
    <name evidence="2" type="ORF">YHS_03490</name>
</gene>
<evidence type="ECO:0000313" key="7">
    <source>
        <dbReference type="Proteomes" id="UP000234914"/>
    </source>
</evidence>
<organism evidence="3 7">
    <name type="scientific">Faucicola osloensis</name>
    <name type="common">Moraxella osloensis</name>
    <dbReference type="NCBI Taxonomy" id="34062"/>
    <lineage>
        <taxon>Bacteria</taxon>
        <taxon>Pseudomonadati</taxon>
        <taxon>Pseudomonadota</taxon>
        <taxon>Gammaproteobacteria</taxon>
        <taxon>Moraxellales</taxon>
        <taxon>Moraxellaceae</taxon>
        <taxon>Faucicola</taxon>
    </lineage>
</organism>
<accession>A0A0X8K842</accession>
<dbReference type="GeneID" id="35778189"/>
<reference evidence="9" key="5">
    <citation type="submission" date="2019-12" db="EMBL/GenBank/DDBJ databases">
        <title>Whole genome sequence of Moraxella osloensis YV1.</title>
        <authorList>
            <person name="Batinovic S."/>
            <person name="Rice D.T.F."/>
            <person name="Petrovski S."/>
        </authorList>
    </citation>
    <scope>NUCLEOTIDE SEQUENCE [LARGE SCALE GENOMIC DNA]</scope>
    <source>
        <strain evidence="9">YV1</strain>
    </source>
</reference>